<keyword evidence="4" id="KW-0472">Membrane</keyword>
<dbReference type="EMBL" id="QKYT01000055">
    <property type="protein sequence ID" value="RIA95741.1"/>
    <property type="molecule type" value="Genomic_DNA"/>
</dbReference>
<dbReference type="Pfam" id="PF10250">
    <property type="entry name" value="O-FucT"/>
    <property type="match status" value="1"/>
</dbReference>
<protein>
    <recommendedName>
        <fullName evidence="7">CigA protein</fullName>
    </recommendedName>
</protein>
<reference evidence="5 6" key="1">
    <citation type="submission" date="2018-06" db="EMBL/GenBank/DDBJ databases">
        <title>Comparative genomics reveals the genomic features of Rhizophagus irregularis, R. cerebriforme, R. diaphanum and Gigaspora rosea, and their symbiotic lifestyle signature.</title>
        <authorList>
            <person name="Morin E."/>
            <person name="San Clemente H."/>
            <person name="Chen E.C.H."/>
            <person name="De La Providencia I."/>
            <person name="Hainaut M."/>
            <person name="Kuo A."/>
            <person name="Kohler A."/>
            <person name="Murat C."/>
            <person name="Tang N."/>
            <person name="Roy S."/>
            <person name="Loubradou J."/>
            <person name="Henrissat B."/>
            <person name="Grigoriev I.V."/>
            <person name="Corradi N."/>
            <person name="Roux C."/>
            <person name="Martin F.M."/>
        </authorList>
    </citation>
    <scope>NUCLEOTIDE SEQUENCE [LARGE SCALE GENOMIC DNA]</scope>
    <source>
        <strain evidence="5 6">DAOM 227022</strain>
    </source>
</reference>
<evidence type="ECO:0000256" key="4">
    <source>
        <dbReference type="SAM" id="Phobius"/>
    </source>
</evidence>
<gene>
    <name evidence="5" type="ORF">C1645_756607</name>
</gene>
<evidence type="ECO:0000256" key="1">
    <source>
        <dbReference type="ARBA" id="ARBA00022679"/>
    </source>
</evidence>
<dbReference type="Proteomes" id="UP000265703">
    <property type="component" value="Unassembled WGS sequence"/>
</dbReference>
<comment type="caution">
    <text evidence="5">The sequence shown here is derived from an EMBL/GenBank/DDBJ whole genome shotgun (WGS) entry which is preliminary data.</text>
</comment>
<keyword evidence="2" id="KW-0294">Fucose metabolism</keyword>
<sequence length="527" mass="61589">MPPILRRRQVFYLSLILFLIMAFFYILFNSLPTYDLGESRSHNIIPNDNNQINYKPKQSSNKYIDVEVRENTSFSINPEEKFLAYFTHSGYHNQRIALENALLLSKLLNRTLLLPPVLLGPPVPWARFDKLYERLFLTTKNGLNHCVDIPKEYPLPAECLDYYTYTTVSWGFLVNMKPIREWNKIIDRWDHSYEWLERNLYINKNKDIHFIKDTTLWDYRVYDSNENSDIIKFDKFKRKLRVEELNKIEKKVIHLGSLFGSYRVLPERSDSKEHLKFIRKNLIPYNSILKETSDSIIEQLGGEENFIGLHIRVSDGFFMKTARQNIDKIYHEIVNNFTKFTPEEVDKLEGGTHFQDILEDDSVDLGDNHLQKDTVSSITTTMNINNTKNNKRAYIPPEFSNKINGFSSKVNCKNKLHATDNGVNTVIYLATDAKNPRMNPLLFKFFNTFPCVFVLDDFEQDLINLKSVRNIHDKTPLTSYLIPMLDSIISAKGFNFIGTPKSTFSNYIDKTLHPIYTGKDLIINITP</sequence>
<dbReference type="Gene3D" id="3.40.50.11350">
    <property type="match status" value="1"/>
</dbReference>
<evidence type="ECO:0000313" key="5">
    <source>
        <dbReference type="EMBL" id="RIA95741.1"/>
    </source>
</evidence>
<dbReference type="STRING" id="658196.A0A397TL51"/>
<keyword evidence="6" id="KW-1185">Reference proteome</keyword>
<dbReference type="GO" id="GO:0006004">
    <property type="term" value="P:fucose metabolic process"/>
    <property type="evidence" value="ECO:0007669"/>
    <property type="project" value="UniProtKB-KW"/>
</dbReference>
<keyword evidence="3" id="KW-0119">Carbohydrate metabolism</keyword>
<evidence type="ECO:0000313" key="6">
    <source>
        <dbReference type="Proteomes" id="UP000265703"/>
    </source>
</evidence>
<dbReference type="InterPro" id="IPR019378">
    <property type="entry name" value="GDP-Fuc_O-FucTrfase"/>
</dbReference>
<dbReference type="OrthoDB" id="1882547at2759"/>
<feature type="transmembrane region" description="Helical" evidence="4">
    <location>
        <begin position="12"/>
        <end position="31"/>
    </location>
</feature>
<dbReference type="PANTHER" id="PTHR36050">
    <property type="entry name" value="O-FUCOSYLTRANSFERASE 30"/>
    <property type="match status" value="1"/>
</dbReference>
<name>A0A397TL51_9GLOM</name>
<organism evidence="5 6">
    <name type="scientific">Glomus cerebriforme</name>
    <dbReference type="NCBI Taxonomy" id="658196"/>
    <lineage>
        <taxon>Eukaryota</taxon>
        <taxon>Fungi</taxon>
        <taxon>Fungi incertae sedis</taxon>
        <taxon>Mucoromycota</taxon>
        <taxon>Glomeromycotina</taxon>
        <taxon>Glomeromycetes</taxon>
        <taxon>Glomerales</taxon>
        <taxon>Glomeraceae</taxon>
        <taxon>Glomus</taxon>
    </lineage>
</organism>
<evidence type="ECO:0008006" key="7">
    <source>
        <dbReference type="Google" id="ProtNLM"/>
    </source>
</evidence>
<evidence type="ECO:0000256" key="3">
    <source>
        <dbReference type="ARBA" id="ARBA00023277"/>
    </source>
</evidence>
<evidence type="ECO:0000256" key="2">
    <source>
        <dbReference type="ARBA" id="ARBA00023253"/>
    </source>
</evidence>
<dbReference type="AlphaFoldDB" id="A0A397TL51"/>
<dbReference type="GO" id="GO:0016740">
    <property type="term" value="F:transferase activity"/>
    <property type="evidence" value="ECO:0007669"/>
    <property type="project" value="UniProtKB-KW"/>
</dbReference>
<dbReference type="PANTHER" id="PTHR36050:SF1">
    <property type="entry name" value="O-FUCOSYLTRANSFERASE 30"/>
    <property type="match status" value="1"/>
</dbReference>
<keyword evidence="1" id="KW-0808">Transferase</keyword>
<keyword evidence="4" id="KW-1133">Transmembrane helix</keyword>
<accession>A0A397TL51</accession>
<keyword evidence="4" id="KW-0812">Transmembrane</keyword>
<proteinExistence type="predicted"/>